<dbReference type="PANTHER" id="PTHR48078">
    <property type="entry name" value="THREONINE DEHYDRATASE, MITOCHONDRIAL-RELATED"/>
    <property type="match status" value="1"/>
</dbReference>
<dbReference type="CDD" id="cd04886">
    <property type="entry name" value="ACT_ThrD-II-like"/>
    <property type="match status" value="1"/>
</dbReference>
<feature type="domain" description="ACT" evidence="15">
    <location>
        <begin position="331"/>
        <end position="406"/>
    </location>
</feature>
<comment type="pathway">
    <text evidence="3">Amino-acid biosynthesis; L-isoleucine biosynthesis; 2-oxobutanoate from L-threonine: step 1/1.</text>
</comment>
<evidence type="ECO:0000256" key="13">
    <source>
        <dbReference type="ARBA" id="ARBA00025527"/>
    </source>
</evidence>
<dbReference type="SUPFAM" id="SSF53686">
    <property type="entry name" value="Tryptophan synthase beta subunit-like PLP-dependent enzymes"/>
    <property type="match status" value="1"/>
</dbReference>
<keyword evidence="10" id="KW-0412">Isoleucine biosynthesis</keyword>
<evidence type="ECO:0000256" key="3">
    <source>
        <dbReference type="ARBA" id="ARBA00004810"/>
    </source>
</evidence>
<dbReference type="InterPro" id="IPR045865">
    <property type="entry name" value="ACT-like_dom_sf"/>
</dbReference>
<dbReference type="NCBIfam" id="TIGR01127">
    <property type="entry name" value="ilvA_1Cterm"/>
    <property type="match status" value="1"/>
</dbReference>
<comment type="catalytic activity">
    <reaction evidence="1">
        <text>L-threonine = 2-oxobutanoate + NH4(+)</text>
        <dbReference type="Rhea" id="RHEA:22108"/>
        <dbReference type="ChEBI" id="CHEBI:16763"/>
        <dbReference type="ChEBI" id="CHEBI:28938"/>
        <dbReference type="ChEBI" id="CHEBI:57926"/>
        <dbReference type="EC" id="4.3.1.19"/>
    </reaction>
</comment>
<protein>
    <recommendedName>
        <fullName evidence="8">L-threonine dehydratase catabolic TdcB</fullName>
        <ecNumber evidence="7">4.3.1.19</ecNumber>
    </recommendedName>
    <alternativeName>
        <fullName evidence="14">Threonine deaminase</fullName>
    </alternativeName>
</protein>
<dbReference type="GO" id="GO:0004794">
    <property type="term" value="F:threonine deaminase activity"/>
    <property type="evidence" value="ECO:0007669"/>
    <property type="project" value="UniProtKB-EC"/>
</dbReference>
<evidence type="ECO:0000256" key="8">
    <source>
        <dbReference type="ARBA" id="ARBA00022248"/>
    </source>
</evidence>
<comment type="function">
    <text evidence="13">Catalyzes the anaerobic formation of alpha-ketobutyrate and ammonia from threonine in a two-step reaction. The first step involved a dehydration of threonine and a production of enamine intermediates (aminocrotonate), which tautomerizes to its imine form (iminobutyrate). Both intermediates are unstable and short-lived. The second step is the nonenzymatic hydrolysis of the enamine/imine intermediates to form 2-ketobutyrate and free ammonia. In the low water environment of the cell, the second step is accelerated by RidA.</text>
</comment>
<dbReference type="InterPro" id="IPR000634">
    <property type="entry name" value="Ser/Thr_deHydtase_PyrdxlP-BS"/>
</dbReference>
<accession>A0A9E2KE98</accession>
<comment type="cofactor">
    <cofactor evidence="2">
        <name>pyridoxal 5'-phosphate</name>
        <dbReference type="ChEBI" id="CHEBI:597326"/>
    </cofactor>
</comment>
<dbReference type="AlphaFoldDB" id="A0A9E2KE98"/>
<organism evidence="16 17">
    <name type="scientific">Candidatus Cellulosilyticum pullistercoris</name>
    <dbReference type="NCBI Taxonomy" id="2838521"/>
    <lineage>
        <taxon>Bacteria</taxon>
        <taxon>Bacillati</taxon>
        <taxon>Bacillota</taxon>
        <taxon>Clostridia</taxon>
        <taxon>Lachnospirales</taxon>
        <taxon>Cellulosilyticaceae</taxon>
        <taxon>Cellulosilyticum</taxon>
    </lineage>
</organism>
<dbReference type="FunFam" id="3.40.50.1100:FF:000007">
    <property type="entry name" value="L-threonine dehydratase catabolic TdcB"/>
    <property type="match status" value="1"/>
</dbReference>
<gene>
    <name evidence="16" type="ORF">H9872_08695</name>
</gene>
<evidence type="ECO:0000256" key="7">
    <source>
        <dbReference type="ARBA" id="ARBA00012096"/>
    </source>
</evidence>
<reference evidence="16" key="2">
    <citation type="submission" date="2021-04" db="EMBL/GenBank/DDBJ databases">
        <authorList>
            <person name="Gilroy R."/>
        </authorList>
    </citation>
    <scope>NUCLEOTIDE SEQUENCE</scope>
    <source>
        <strain evidence="16">B5-657</strain>
    </source>
</reference>
<dbReference type="EMBL" id="JAHLFQ010000204">
    <property type="protein sequence ID" value="MBU3804821.1"/>
    <property type="molecule type" value="Genomic_DNA"/>
</dbReference>
<proteinExistence type="inferred from homology"/>
<dbReference type="InterPro" id="IPR044561">
    <property type="entry name" value="ACT_ThrD-II-like"/>
</dbReference>
<dbReference type="GO" id="GO:0030170">
    <property type="term" value="F:pyridoxal phosphate binding"/>
    <property type="evidence" value="ECO:0007669"/>
    <property type="project" value="InterPro"/>
</dbReference>
<keyword evidence="10" id="KW-0028">Amino-acid biosynthesis</keyword>
<evidence type="ECO:0000256" key="4">
    <source>
        <dbReference type="ARBA" id="ARBA00004958"/>
    </source>
</evidence>
<name>A0A9E2KE98_9FIRM</name>
<evidence type="ECO:0000256" key="10">
    <source>
        <dbReference type="ARBA" id="ARBA00022624"/>
    </source>
</evidence>
<evidence type="ECO:0000256" key="11">
    <source>
        <dbReference type="ARBA" id="ARBA00022898"/>
    </source>
</evidence>
<dbReference type="InterPro" id="IPR050147">
    <property type="entry name" value="Ser/Thr_Dehydratase"/>
</dbReference>
<dbReference type="InterPro" id="IPR001926">
    <property type="entry name" value="TrpB-like_PALP"/>
</dbReference>
<dbReference type="PROSITE" id="PS00165">
    <property type="entry name" value="DEHYDRATASE_SER_THR"/>
    <property type="match status" value="1"/>
</dbReference>
<evidence type="ECO:0000313" key="16">
    <source>
        <dbReference type="EMBL" id="MBU3804821.1"/>
    </source>
</evidence>
<dbReference type="InterPro" id="IPR036052">
    <property type="entry name" value="TrpB-like_PALP_sf"/>
</dbReference>
<keyword evidence="10" id="KW-0100">Branched-chain amino acid biosynthesis</keyword>
<dbReference type="PROSITE" id="PS51671">
    <property type="entry name" value="ACT"/>
    <property type="match status" value="1"/>
</dbReference>
<evidence type="ECO:0000256" key="6">
    <source>
        <dbReference type="ARBA" id="ARBA00011447"/>
    </source>
</evidence>
<evidence type="ECO:0000313" key="17">
    <source>
        <dbReference type="Proteomes" id="UP000824229"/>
    </source>
</evidence>
<dbReference type="GO" id="GO:0006565">
    <property type="term" value="P:L-serine catabolic process"/>
    <property type="evidence" value="ECO:0007669"/>
    <property type="project" value="TreeGrafter"/>
</dbReference>
<dbReference type="CDD" id="cd01562">
    <property type="entry name" value="Thr-dehyd"/>
    <property type="match status" value="1"/>
</dbReference>
<keyword evidence="9" id="KW-0021">Allosteric enzyme</keyword>
<comment type="caution">
    <text evidence="16">The sequence shown here is derived from an EMBL/GenBank/DDBJ whole genome shotgun (WGS) entry which is preliminary data.</text>
</comment>
<dbReference type="GO" id="GO:0003941">
    <property type="term" value="F:L-serine ammonia-lyase activity"/>
    <property type="evidence" value="ECO:0007669"/>
    <property type="project" value="TreeGrafter"/>
</dbReference>
<dbReference type="Pfam" id="PF00291">
    <property type="entry name" value="PALP"/>
    <property type="match status" value="1"/>
</dbReference>
<evidence type="ECO:0000256" key="14">
    <source>
        <dbReference type="ARBA" id="ARBA00031427"/>
    </source>
</evidence>
<evidence type="ECO:0000259" key="15">
    <source>
        <dbReference type="PROSITE" id="PS51671"/>
    </source>
</evidence>
<comment type="pathway">
    <text evidence="4">Amino-acid degradation; L-threonine degradation via propanoate pathway; propanoate from L-threonine: step 1/4.</text>
</comment>
<reference evidence="16" key="1">
    <citation type="journal article" date="2021" name="PeerJ">
        <title>Extensive microbial diversity within the chicken gut microbiome revealed by metagenomics and culture.</title>
        <authorList>
            <person name="Gilroy R."/>
            <person name="Ravi A."/>
            <person name="Getino M."/>
            <person name="Pursley I."/>
            <person name="Horton D.L."/>
            <person name="Alikhan N.F."/>
            <person name="Baker D."/>
            <person name="Gharbi K."/>
            <person name="Hall N."/>
            <person name="Watson M."/>
            <person name="Adriaenssens E.M."/>
            <person name="Foster-Nyarko E."/>
            <person name="Jarju S."/>
            <person name="Secka A."/>
            <person name="Antonio M."/>
            <person name="Oren A."/>
            <person name="Chaudhuri R.R."/>
            <person name="La Ragione R."/>
            <person name="Hildebrand F."/>
            <person name="Pallen M.J."/>
        </authorList>
    </citation>
    <scope>NUCLEOTIDE SEQUENCE</scope>
    <source>
        <strain evidence="16">B5-657</strain>
    </source>
</reference>
<keyword evidence="11" id="KW-0663">Pyridoxal phosphate</keyword>
<comment type="similarity">
    <text evidence="5">Belongs to the serine/threonine dehydratase family.</text>
</comment>
<dbReference type="PANTHER" id="PTHR48078:SF6">
    <property type="entry name" value="L-THREONINE DEHYDRATASE CATABOLIC TDCB"/>
    <property type="match status" value="1"/>
</dbReference>
<dbReference type="GO" id="GO:0009097">
    <property type="term" value="P:isoleucine biosynthetic process"/>
    <property type="evidence" value="ECO:0007669"/>
    <property type="project" value="UniProtKB-KW"/>
</dbReference>
<keyword evidence="12 16" id="KW-0456">Lyase</keyword>
<evidence type="ECO:0000256" key="5">
    <source>
        <dbReference type="ARBA" id="ARBA00010869"/>
    </source>
</evidence>
<evidence type="ECO:0000256" key="2">
    <source>
        <dbReference type="ARBA" id="ARBA00001933"/>
    </source>
</evidence>
<evidence type="ECO:0000256" key="1">
    <source>
        <dbReference type="ARBA" id="ARBA00001274"/>
    </source>
</evidence>
<comment type="subunit">
    <text evidence="6">In the native structure, TdcB is in a dimeric form, whereas in the TdcB-AMP complex, it exists in a tetrameric form (dimer of dimers).</text>
</comment>
<dbReference type="InterPro" id="IPR002912">
    <property type="entry name" value="ACT_dom"/>
</dbReference>
<sequence>MSTNDATLTLDDVITAKERIASTCIHTALIHSYELSKEFNNHVYLKPENLQVTGAFKIRGALNKVKSLSDEEKKRGLIASSAGNHAQGVAYSGHALGIDVTIVMPKTTPLIKVQATKNWGANVVLAGDIYDEAYEEARRLEKVNGYTFIHPFDDLEVMAGQGTIALEILEDMPDTDVILVPIGGGGLISGIAVAAKAINPNIKIIGVESTGAMGMKGSIIAGHPVSLQQVDSIADGANVKTVGNLTYNLVEKYVDEIITVDDEDLIETIFLLVEKHKIVAEATGVLSIAALKKLNITGKKVVSVISGGNIDVLTMSSLLDRGLYSRGRLLCFSVKLKDTPGQLVKIAEILAEVGANVVKLDHNQFKALDRLRHVALEVTVETNGHEHINEVKKALASHGYDIDIIY</sequence>
<dbReference type="Proteomes" id="UP000824229">
    <property type="component" value="Unassembled WGS sequence"/>
</dbReference>
<dbReference type="GO" id="GO:0006567">
    <property type="term" value="P:L-threonine catabolic process"/>
    <property type="evidence" value="ECO:0007669"/>
    <property type="project" value="InterPro"/>
</dbReference>
<dbReference type="Gene3D" id="3.40.50.1100">
    <property type="match status" value="2"/>
</dbReference>
<dbReference type="SUPFAM" id="SSF55021">
    <property type="entry name" value="ACT-like"/>
    <property type="match status" value="1"/>
</dbReference>
<dbReference type="FunFam" id="3.40.50.1100:FF:000005">
    <property type="entry name" value="Threonine dehydratase catabolic"/>
    <property type="match status" value="1"/>
</dbReference>
<evidence type="ECO:0000256" key="9">
    <source>
        <dbReference type="ARBA" id="ARBA00022533"/>
    </source>
</evidence>
<dbReference type="EC" id="4.3.1.19" evidence="7"/>
<dbReference type="InterPro" id="IPR005789">
    <property type="entry name" value="Thr_deHydtase_catblc"/>
</dbReference>
<evidence type="ECO:0000256" key="12">
    <source>
        <dbReference type="ARBA" id="ARBA00023239"/>
    </source>
</evidence>